<feature type="compositionally biased region" description="Polar residues" evidence="1">
    <location>
        <begin position="70"/>
        <end position="87"/>
    </location>
</feature>
<dbReference type="VEuPathDB" id="FungiDB:C5L36_0A05310"/>
<feature type="region of interest" description="Disordered" evidence="1">
    <location>
        <begin position="1"/>
        <end position="38"/>
    </location>
</feature>
<evidence type="ECO:0000313" key="3">
    <source>
        <dbReference type="EMBL" id="KGK36964.1"/>
    </source>
</evidence>
<dbReference type="EMBL" id="NHMM01000002">
    <property type="protein sequence ID" value="OUT23415.1"/>
    <property type="molecule type" value="Genomic_DNA"/>
</dbReference>
<dbReference type="PANTHER" id="PTHR37783:SF1">
    <property type="entry name" value="MEMBRANE PROTEIN, PUTATIVE (AFU_ORTHOLOGUE AFUA_1G04315)-RELATED"/>
    <property type="match status" value="1"/>
</dbReference>
<evidence type="ECO:0000256" key="2">
    <source>
        <dbReference type="SAM" id="Phobius"/>
    </source>
</evidence>
<keyword evidence="2" id="KW-1133">Transmembrane helix</keyword>
<dbReference type="PANTHER" id="PTHR37783">
    <property type="entry name" value="MEMBRANE PROTEIN, PUTATIVE (AFU_ORTHOLOGUE AFUA_1G04315)-RELATED"/>
    <property type="match status" value="1"/>
</dbReference>
<protein>
    <recommendedName>
        <fullName evidence="9">DUF2470 domain-containing protein</fullName>
    </recommendedName>
</protein>
<evidence type="ECO:0008006" key="9">
    <source>
        <dbReference type="Google" id="ProtNLM"/>
    </source>
</evidence>
<dbReference type="HOGENOM" id="CLU_946851_0_0_1"/>
<evidence type="ECO:0000313" key="4">
    <source>
        <dbReference type="EMBL" id="ONH76631.1"/>
    </source>
</evidence>
<reference evidence="6" key="1">
    <citation type="journal article" date="2014" name="Microb. Cell Fact.">
        <title>Exploiting Issatchenkia orientalis SD108 for succinic acid production.</title>
        <authorList>
            <person name="Xiao H."/>
            <person name="Shao Z."/>
            <person name="Jiang Y."/>
            <person name="Dole S."/>
            <person name="Zhao H."/>
        </authorList>
    </citation>
    <scope>NUCLEOTIDE SEQUENCE [LARGE SCALE GENOMIC DNA]</scope>
    <source>
        <strain evidence="6">SD108</strain>
    </source>
</reference>
<keyword evidence="2" id="KW-0472">Membrane</keyword>
<dbReference type="EMBL" id="MQVM01000003">
    <property type="protein sequence ID" value="ONH76631.1"/>
    <property type="molecule type" value="Genomic_DNA"/>
</dbReference>
<accession>A0A099NY93</accession>
<dbReference type="EMBL" id="JQFK01000047">
    <property type="protein sequence ID" value="KGK36964.1"/>
    <property type="molecule type" value="Genomic_DNA"/>
</dbReference>
<dbReference type="Proteomes" id="UP000189274">
    <property type="component" value="Unassembled WGS sequence"/>
</dbReference>
<reference evidence="7" key="3">
    <citation type="journal article" date="2017" name="Genome Announc.">
        <title>Genome sequences of Cyberlindnera fabianii 65, Pichia kudriavzevii 129, and Saccharomyces cerevisiae 131 isolated from fermented masau fruits in Zimbabwe.</title>
        <authorList>
            <person name="van Rijswijck I.M.H."/>
            <person name="Derks M.F.L."/>
            <person name="Abee T."/>
            <person name="de Ridder D."/>
            <person name="Smid E.J."/>
        </authorList>
    </citation>
    <scope>NUCLEOTIDE SEQUENCE [LARGE SCALE GENOMIC DNA]</scope>
    <source>
        <strain evidence="7">129</strain>
    </source>
</reference>
<evidence type="ECO:0000256" key="1">
    <source>
        <dbReference type="SAM" id="MobiDB-lite"/>
    </source>
</evidence>
<dbReference type="Proteomes" id="UP000195871">
    <property type="component" value="Unassembled WGS sequence"/>
</dbReference>
<feature type="region of interest" description="Disordered" evidence="1">
    <location>
        <begin position="65"/>
        <end position="87"/>
    </location>
</feature>
<feature type="transmembrane region" description="Helical" evidence="2">
    <location>
        <begin position="179"/>
        <end position="197"/>
    </location>
</feature>
<evidence type="ECO:0000313" key="8">
    <source>
        <dbReference type="Proteomes" id="UP000195871"/>
    </source>
</evidence>
<dbReference type="Proteomes" id="UP000029867">
    <property type="component" value="Unassembled WGS sequence"/>
</dbReference>
<feature type="compositionally biased region" description="Basic and acidic residues" evidence="1">
    <location>
        <begin position="12"/>
        <end position="23"/>
    </location>
</feature>
<name>A0A099NY93_PICKU</name>
<feature type="transmembrane region" description="Helical" evidence="2">
    <location>
        <begin position="222"/>
        <end position="240"/>
    </location>
</feature>
<reference evidence="4" key="4">
    <citation type="submission" date="2017-01" db="EMBL/GenBank/DDBJ databases">
        <authorList>
            <person name="Mah S.A."/>
            <person name="Swanson W.J."/>
            <person name="Moy G.W."/>
            <person name="Vacquier V.D."/>
        </authorList>
    </citation>
    <scope>NUCLEOTIDE SEQUENCE [LARGE SCALE GENOMIC DNA]</scope>
    <source>
        <strain evidence="4">129</strain>
    </source>
</reference>
<dbReference type="AlphaFoldDB" id="A0A099NY93"/>
<comment type="caution">
    <text evidence="3">The sequence shown here is derived from an EMBL/GenBank/DDBJ whole genome shotgun (WGS) entry which is preliminary data.</text>
</comment>
<evidence type="ECO:0000313" key="6">
    <source>
        <dbReference type="Proteomes" id="UP000029867"/>
    </source>
</evidence>
<keyword evidence="2" id="KW-0812">Transmembrane</keyword>
<organism evidence="3 6">
    <name type="scientific">Pichia kudriavzevii</name>
    <name type="common">Yeast</name>
    <name type="synonym">Issatchenkia orientalis</name>
    <dbReference type="NCBI Taxonomy" id="4909"/>
    <lineage>
        <taxon>Eukaryota</taxon>
        <taxon>Fungi</taxon>
        <taxon>Dikarya</taxon>
        <taxon>Ascomycota</taxon>
        <taxon>Saccharomycotina</taxon>
        <taxon>Pichiomycetes</taxon>
        <taxon>Pichiales</taxon>
        <taxon>Pichiaceae</taxon>
        <taxon>Pichia</taxon>
    </lineage>
</organism>
<evidence type="ECO:0000313" key="5">
    <source>
        <dbReference type="EMBL" id="OUT23415.1"/>
    </source>
</evidence>
<gene>
    <name evidence="4" type="ORF">BOH78_0991</name>
    <name evidence="5" type="ORF">CAS74_001733</name>
    <name evidence="3" type="ORF">JL09_g3878</name>
</gene>
<sequence length="294" mass="33925">MAPEPTRRSRIRDRDDIREEGRSRSNSHGPSYLDHPSHSPALILSKFNTIYRHSVLDILTHYAGIPTDPNPDNNPLSTRDPNDSLNNDPNVATTLLNSKTQTANSISNVKLKSIALDEVVVSFKYPNIELEMLKPIPFDKACGNYHEVEQTLIKMSKEAAAARNLSHLRVSGIQYANTLWDLVLIALISLLPIGHYYPNVLYESFFATYFPFMLKLQPYHDYIMYATILIHLMETYFLLFPRFTRYRVPLDYAIEWTVLTLLEGAPSIKRFDRYVELISSDDVYYDFSNTDYMD</sequence>
<reference evidence="5 8" key="5">
    <citation type="submission" date="2017-05" db="EMBL/GenBank/DDBJ databases">
        <title>The Genome Sequence of Candida krusei Ckrusei653.</title>
        <authorList>
            <person name="Cuomo C."/>
            <person name="Forche A."/>
            <person name="Young S."/>
            <person name="Abouelleil A."/>
            <person name="Cao P."/>
            <person name="Chapman S."/>
            <person name="Cusick C."/>
            <person name="Shea T."/>
            <person name="Nusbaum C."/>
            <person name="Birren B."/>
        </authorList>
    </citation>
    <scope>NUCLEOTIDE SEQUENCE [LARGE SCALE GENOMIC DNA]</scope>
    <source>
        <strain evidence="5 8">Ckrusei653</strain>
    </source>
</reference>
<proteinExistence type="predicted"/>
<evidence type="ECO:0000313" key="7">
    <source>
        <dbReference type="Proteomes" id="UP000189274"/>
    </source>
</evidence>
<reference evidence="3" key="2">
    <citation type="submission" date="2014-08" db="EMBL/GenBank/DDBJ databases">
        <title>Exploiting Issatchenkia orientalis SD108 for Succinic Acid Production.</title>
        <authorList>
            <person name="Xiao H."/>
            <person name="Shao Z."/>
            <person name="Jiang Y."/>
            <person name="Dole S."/>
            <person name="Zhao H."/>
        </authorList>
    </citation>
    <scope>NUCLEOTIDE SEQUENCE [LARGE SCALE GENOMIC DNA]</scope>
    <source>
        <strain evidence="3">SD108</strain>
    </source>
</reference>